<sequence>MKKIEIKLSEKYSNLIKYGLQAKTSDEAIWPSRTFFYASLPLNLETGTDYEPFFRSLGENDD</sequence>
<dbReference type="RefSeq" id="WP_004484664.1">
    <property type="nucleotide sequence ID" value="NZ_AHON02000033.1"/>
</dbReference>
<name>A0A0E2BGW7_9LEPT</name>
<dbReference type="AlphaFoldDB" id="A0A0E2BGW7"/>
<dbReference type="Proteomes" id="UP000006329">
    <property type="component" value="Unassembled WGS sequence"/>
</dbReference>
<evidence type="ECO:0000313" key="2">
    <source>
        <dbReference type="Proteomes" id="UP000006329"/>
    </source>
</evidence>
<proteinExistence type="predicted"/>
<keyword evidence="2" id="KW-1185">Reference proteome</keyword>
<accession>A0A0E2BGW7</accession>
<gene>
    <name evidence="1" type="ORF">LEP1GSC179_0698</name>
</gene>
<reference evidence="1" key="1">
    <citation type="submission" date="2012-10" db="EMBL/GenBank/DDBJ databases">
        <authorList>
            <person name="Harkins D.M."/>
            <person name="Durkin A.S."/>
            <person name="Brinkac L.M."/>
            <person name="Haft D.H."/>
            <person name="Selengut J.D."/>
            <person name="Sanka R."/>
            <person name="DePew J."/>
            <person name="Purushe J."/>
            <person name="Matthias M.A."/>
            <person name="Vinetz J.M."/>
            <person name="Sutton G.G."/>
            <person name="Nierman W.C."/>
            <person name="Fouts D.E."/>
        </authorList>
    </citation>
    <scope>NUCLEOTIDE SEQUENCE [LARGE SCALE GENOMIC DNA]</scope>
    <source>
        <strain evidence="1">MOR084</strain>
    </source>
</reference>
<protein>
    <submittedName>
        <fullName evidence="1">Uncharacterized protein</fullName>
    </submittedName>
</protein>
<organism evidence="1 2">
    <name type="scientific">Leptospira santarosai str. MOR084</name>
    <dbReference type="NCBI Taxonomy" id="1049984"/>
    <lineage>
        <taxon>Bacteria</taxon>
        <taxon>Pseudomonadati</taxon>
        <taxon>Spirochaetota</taxon>
        <taxon>Spirochaetia</taxon>
        <taxon>Leptospirales</taxon>
        <taxon>Leptospiraceae</taxon>
        <taxon>Leptospira</taxon>
    </lineage>
</organism>
<evidence type="ECO:0000313" key="1">
    <source>
        <dbReference type="EMBL" id="EKO34196.1"/>
    </source>
</evidence>
<dbReference type="EMBL" id="AHON02000033">
    <property type="protein sequence ID" value="EKO34196.1"/>
    <property type="molecule type" value="Genomic_DNA"/>
</dbReference>
<comment type="caution">
    <text evidence="1">The sequence shown here is derived from an EMBL/GenBank/DDBJ whole genome shotgun (WGS) entry which is preliminary data.</text>
</comment>